<keyword evidence="11 15" id="KW-0482">Metalloprotease</keyword>
<feature type="transmembrane region" description="Helical" evidence="13">
    <location>
        <begin position="207"/>
        <end position="228"/>
    </location>
</feature>
<dbReference type="InterPro" id="IPR044537">
    <property type="entry name" value="Rip2-like"/>
</dbReference>
<feature type="transmembrane region" description="Helical" evidence="13">
    <location>
        <begin position="93"/>
        <end position="118"/>
    </location>
</feature>
<dbReference type="PANTHER" id="PTHR35864:SF1">
    <property type="entry name" value="ZINC METALLOPROTEASE YWHC-RELATED"/>
    <property type="match status" value="1"/>
</dbReference>
<evidence type="ECO:0000313" key="16">
    <source>
        <dbReference type="Proteomes" id="UP000632454"/>
    </source>
</evidence>
<feature type="domain" description="Peptidase M50" evidence="14">
    <location>
        <begin position="55"/>
        <end position="222"/>
    </location>
</feature>
<feature type="transmembrane region" description="Helical" evidence="13">
    <location>
        <begin position="15"/>
        <end position="32"/>
    </location>
</feature>
<dbReference type="Proteomes" id="UP000632454">
    <property type="component" value="Unassembled WGS sequence"/>
</dbReference>
<dbReference type="InterPro" id="IPR008915">
    <property type="entry name" value="Peptidase_M50"/>
</dbReference>
<evidence type="ECO:0000256" key="11">
    <source>
        <dbReference type="ARBA" id="ARBA00023049"/>
    </source>
</evidence>
<dbReference type="GO" id="GO:0008237">
    <property type="term" value="F:metallopeptidase activity"/>
    <property type="evidence" value="ECO:0007669"/>
    <property type="project" value="UniProtKB-KW"/>
</dbReference>
<evidence type="ECO:0000256" key="12">
    <source>
        <dbReference type="ARBA" id="ARBA00023136"/>
    </source>
</evidence>
<comment type="caution">
    <text evidence="15">The sequence shown here is derived from an EMBL/GenBank/DDBJ whole genome shotgun (WGS) entry which is preliminary data.</text>
</comment>
<evidence type="ECO:0000259" key="14">
    <source>
        <dbReference type="Pfam" id="PF02163"/>
    </source>
</evidence>
<keyword evidence="9" id="KW-0862">Zinc</keyword>
<evidence type="ECO:0000256" key="13">
    <source>
        <dbReference type="SAM" id="Phobius"/>
    </source>
</evidence>
<keyword evidence="5" id="KW-0645">Protease</keyword>
<evidence type="ECO:0000313" key="15">
    <source>
        <dbReference type="EMBL" id="GGF12031.1"/>
    </source>
</evidence>
<name>A0ABQ1U907_9NOCA</name>
<feature type="transmembrane region" description="Helical" evidence="13">
    <location>
        <begin position="44"/>
        <end position="73"/>
    </location>
</feature>
<evidence type="ECO:0000256" key="1">
    <source>
        <dbReference type="ARBA" id="ARBA00001947"/>
    </source>
</evidence>
<dbReference type="PANTHER" id="PTHR35864">
    <property type="entry name" value="ZINC METALLOPROTEASE MJ0611-RELATED"/>
    <property type="match status" value="1"/>
</dbReference>
<feature type="transmembrane region" description="Helical" evidence="13">
    <location>
        <begin position="234"/>
        <end position="259"/>
    </location>
</feature>
<keyword evidence="10 13" id="KW-1133">Transmembrane helix</keyword>
<keyword evidence="6 13" id="KW-0812">Transmembrane</keyword>
<proteinExistence type="inferred from homology"/>
<comment type="cofactor">
    <cofactor evidence="1">
        <name>Zn(2+)</name>
        <dbReference type="ChEBI" id="CHEBI:29105"/>
    </cofactor>
</comment>
<dbReference type="CDD" id="cd06158">
    <property type="entry name" value="S2P-M50_like_1"/>
    <property type="match status" value="1"/>
</dbReference>
<keyword evidence="4" id="KW-1003">Cell membrane</keyword>
<evidence type="ECO:0000256" key="9">
    <source>
        <dbReference type="ARBA" id="ARBA00022833"/>
    </source>
</evidence>
<evidence type="ECO:0000256" key="6">
    <source>
        <dbReference type="ARBA" id="ARBA00022692"/>
    </source>
</evidence>
<keyword evidence="16" id="KW-1185">Reference proteome</keyword>
<keyword evidence="8" id="KW-0378">Hydrolase</keyword>
<organism evidence="15 16">
    <name type="scientific">Williamsia phyllosphaerae</name>
    <dbReference type="NCBI Taxonomy" id="885042"/>
    <lineage>
        <taxon>Bacteria</taxon>
        <taxon>Bacillati</taxon>
        <taxon>Actinomycetota</taxon>
        <taxon>Actinomycetes</taxon>
        <taxon>Mycobacteriales</taxon>
        <taxon>Nocardiaceae</taxon>
        <taxon>Williamsia</taxon>
    </lineage>
</organism>
<reference evidence="16" key="1">
    <citation type="journal article" date="2019" name="Int. J. Syst. Evol. Microbiol.">
        <title>The Global Catalogue of Microorganisms (GCM) 10K type strain sequencing project: providing services to taxonomists for standard genome sequencing and annotation.</title>
        <authorList>
            <consortium name="The Broad Institute Genomics Platform"/>
            <consortium name="The Broad Institute Genome Sequencing Center for Infectious Disease"/>
            <person name="Wu L."/>
            <person name="Ma J."/>
        </authorList>
    </citation>
    <scope>NUCLEOTIDE SEQUENCE [LARGE SCALE GENOMIC DNA]</scope>
    <source>
        <strain evidence="16">CCM 7855</strain>
    </source>
</reference>
<feature type="transmembrane region" description="Helical" evidence="13">
    <location>
        <begin position="130"/>
        <end position="150"/>
    </location>
</feature>
<evidence type="ECO:0000256" key="3">
    <source>
        <dbReference type="ARBA" id="ARBA00007931"/>
    </source>
</evidence>
<accession>A0ABQ1U907</accession>
<dbReference type="Pfam" id="PF02163">
    <property type="entry name" value="Peptidase_M50"/>
    <property type="match status" value="1"/>
</dbReference>
<evidence type="ECO:0000256" key="4">
    <source>
        <dbReference type="ARBA" id="ARBA00022475"/>
    </source>
</evidence>
<dbReference type="RefSeq" id="WP_188486609.1">
    <property type="nucleotide sequence ID" value="NZ_BMCS01000001.1"/>
</dbReference>
<dbReference type="EMBL" id="BMCS01000001">
    <property type="protein sequence ID" value="GGF12031.1"/>
    <property type="molecule type" value="Genomic_DNA"/>
</dbReference>
<sequence>MSTATQIARSVRPGPVFLGVVAAAVAGGVLLAQSTPGRNATSIVGALLLVIGGWVISLCLHEFGHAVTAFAFGDKNAENRGYLTLNPLKYAHPGLSITLPLVIILLGGIGFPGGAVYVNQAGFSKAQRTIVSLAGPFANIVVGVVLLAVIRAKVDSIDPTTINLWSALGMLALLQITAAVLNLIPIPGFDGYGAIEPHLSLETRRKLAPVGQYGFLLVFLVLLLPPLNRAFFDVIYWFFELSGVSSTLASIGYSLVVFWR</sequence>
<keyword evidence="12 13" id="KW-0472">Membrane</keyword>
<gene>
    <name evidence="15" type="primary">rip2</name>
    <name evidence="15" type="ORF">GCM10007298_04980</name>
</gene>
<evidence type="ECO:0000256" key="10">
    <source>
        <dbReference type="ARBA" id="ARBA00022989"/>
    </source>
</evidence>
<dbReference type="InterPro" id="IPR052348">
    <property type="entry name" value="Metallopeptidase_M50B"/>
</dbReference>
<keyword evidence="7" id="KW-0479">Metal-binding</keyword>
<feature type="transmembrane region" description="Helical" evidence="13">
    <location>
        <begin position="162"/>
        <end position="186"/>
    </location>
</feature>
<evidence type="ECO:0000256" key="2">
    <source>
        <dbReference type="ARBA" id="ARBA00004651"/>
    </source>
</evidence>
<evidence type="ECO:0000256" key="5">
    <source>
        <dbReference type="ARBA" id="ARBA00022670"/>
    </source>
</evidence>
<evidence type="ECO:0000256" key="8">
    <source>
        <dbReference type="ARBA" id="ARBA00022801"/>
    </source>
</evidence>
<protein>
    <submittedName>
        <fullName evidence="15">Zinc metalloprotease Rip2</fullName>
    </submittedName>
</protein>
<comment type="subcellular location">
    <subcellularLocation>
        <location evidence="2">Cell membrane</location>
        <topology evidence="2">Multi-pass membrane protein</topology>
    </subcellularLocation>
</comment>
<evidence type="ECO:0000256" key="7">
    <source>
        <dbReference type="ARBA" id="ARBA00022723"/>
    </source>
</evidence>
<comment type="similarity">
    <text evidence="3">Belongs to the peptidase M50B family.</text>
</comment>